<dbReference type="CDD" id="cd14748">
    <property type="entry name" value="PBP2_UgpB"/>
    <property type="match status" value="1"/>
</dbReference>
<evidence type="ECO:0000313" key="7">
    <source>
        <dbReference type="Proteomes" id="UP000095651"/>
    </source>
</evidence>
<dbReference type="RefSeq" id="WP_055660752.1">
    <property type="nucleotide sequence ID" value="NZ_CABIXC010000032.1"/>
</dbReference>
<evidence type="ECO:0000256" key="1">
    <source>
        <dbReference type="ARBA" id="ARBA00008520"/>
    </source>
</evidence>
<dbReference type="PANTHER" id="PTHR30061:SF50">
    <property type="entry name" value="MALTOSE_MALTODEXTRIN-BINDING PERIPLASMIC PROTEIN"/>
    <property type="match status" value="1"/>
</dbReference>
<sequence>MKRRFVAAMLAGVMACSLAGCNTKSPMAGKEETTTAAGTQAGSDTQAALAEGETDKQAEAAGPITIQFWNAFTGTDGDVLREIVDRYNKENTRGITIEMDIMPASSLEEKLPAAIASKTAPALIIRGNFDTATYTDNGILTPLDDFFEQTGADASNFSDASLQALQYIPPNEGEGDSPRQKVQMMIPMQVHSTFLYWNKDLFEAAGLDPETPPATWEEAAEYALKISDPSRKLYGIGFPISGAPCYFDAMFKSNGGDVFSADGKSSVLDSPENLKTLQYIQNLVNQGAAPVGSTGADTDNLMLAGQMGIYCGGPWLISGLKEAEINFGVTGMPAGDKEAAGVIEVQGFGVTSTASEEEKAAAYDFIAYWNSDTTCKEWSLRNGYPPYLKSLAENADIKADATVNALSSISEFGFSFAPGIKSVKQVNNDILFPMIENVVAGNDPQEELSKASESINKLLSE</sequence>
<dbReference type="SUPFAM" id="SSF53850">
    <property type="entry name" value="Periplasmic binding protein-like II"/>
    <property type="match status" value="1"/>
</dbReference>
<dbReference type="InterPro" id="IPR006059">
    <property type="entry name" value="SBP"/>
</dbReference>
<dbReference type="GO" id="GO:0055052">
    <property type="term" value="C:ATP-binding cassette (ABC) transporter complex, substrate-binding subunit-containing"/>
    <property type="evidence" value="ECO:0007669"/>
    <property type="project" value="TreeGrafter"/>
</dbReference>
<dbReference type="Proteomes" id="UP000095651">
    <property type="component" value="Unassembled WGS sequence"/>
</dbReference>
<dbReference type="AlphaFoldDB" id="A0A174N7N9"/>
<accession>A0A174N7N9</accession>
<dbReference type="GO" id="GO:1901982">
    <property type="term" value="F:maltose binding"/>
    <property type="evidence" value="ECO:0007669"/>
    <property type="project" value="TreeGrafter"/>
</dbReference>
<dbReference type="EMBL" id="CYZE01000032">
    <property type="protein sequence ID" value="CUP44764.1"/>
    <property type="molecule type" value="Genomic_DNA"/>
</dbReference>
<dbReference type="Gene3D" id="3.40.190.10">
    <property type="entry name" value="Periplasmic binding protein-like II"/>
    <property type="match status" value="1"/>
</dbReference>
<dbReference type="GO" id="GO:0015768">
    <property type="term" value="P:maltose transport"/>
    <property type="evidence" value="ECO:0007669"/>
    <property type="project" value="TreeGrafter"/>
</dbReference>
<evidence type="ECO:0000256" key="2">
    <source>
        <dbReference type="ARBA" id="ARBA00022448"/>
    </source>
</evidence>
<reference evidence="6 7" key="1">
    <citation type="submission" date="2015-09" db="EMBL/GenBank/DDBJ databases">
        <authorList>
            <consortium name="Pathogen Informatics"/>
        </authorList>
    </citation>
    <scope>NUCLEOTIDE SEQUENCE [LARGE SCALE GENOMIC DNA]</scope>
    <source>
        <strain evidence="6 7">2789STDY5608850</strain>
    </source>
</reference>
<evidence type="ECO:0000256" key="5">
    <source>
        <dbReference type="SAM" id="SignalP"/>
    </source>
</evidence>
<proteinExistence type="inferred from homology"/>
<keyword evidence="2" id="KW-0813">Transport</keyword>
<evidence type="ECO:0000313" key="6">
    <source>
        <dbReference type="EMBL" id="CUP44764.1"/>
    </source>
</evidence>
<evidence type="ECO:0000256" key="3">
    <source>
        <dbReference type="ARBA" id="ARBA00022729"/>
    </source>
</evidence>
<organism evidence="6 7">
    <name type="scientific">Hungatella hathewayi</name>
    <dbReference type="NCBI Taxonomy" id="154046"/>
    <lineage>
        <taxon>Bacteria</taxon>
        <taxon>Bacillati</taxon>
        <taxon>Bacillota</taxon>
        <taxon>Clostridia</taxon>
        <taxon>Lachnospirales</taxon>
        <taxon>Lachnospiraceae</taxon>
        <taxon>Hungatella</taxon>
    </lineage>
</organism>
<dbReference type="Pfam" id="PF13416">
    <property type="entry name" value="SBP_bac_8"/>
    <property type="match status" value="1"/>
</dbReference>
<name>A0A174N7N9_9FIRM</name>
<dbReference type="PANTHER" id="PTHR30061">
    <property type="entry name" value="MALTOSE-BINDING PERIPLASMIC PROTEIN"/>
    <property type="match status" value="1"/>
</dbReference>
<feature type="signal peptide" evidence="5">
    <location>
        <begin position="1"/>
        <end position="19"/>
    </location>
</feature>
<protein>
    <submittedName>
        <fullName evidence="6">Extracellular solute-binding protein</fullName>
    </submittedName>
</protein>
<dbReference type="GO" id="GO:0042956">
    <property type="term" value="P:maltodextrin transmembrane transport"/>
    <property type="evidence" value="ECO:0007669"/>
    <property type="project" value="TreeGrafter"/>
</dbReference>
<dbReference type="PROSITE" id="PS51257">
    <property type="entry name" value="PROKAR_LIPOPROTEIN"/>
    <property type="match status" value="1"/>
</dbReference>
<evidence type="ECO:0000256" key="4">
    <source>
        <dbReference type="SAM" id="MobiDB-lite"/>
    </source>
</evidence>
<feature type="chain" id="PRO_5039309137" evidence="5">
    <location>
        <begin position="20"/>
        <end position="461"/>
    </location>
</feature>
<keyword evidence="3 5" id="KW-0732">Signal</keyword>
<feature type="region of interest" description="Disordered" evidence="4">
    <location>
        <begin position="26"/>
        <end position="56"/>
    </location>
</feature>
<comment type="similarity">
    <text evidence="1">Belongs to the bacterial solute-binding protein 1 family.</text>
</comment>
<feature type="compositionally biased region" description="Low complexity" evidence="4">
    <location>
        <begin position="34"/>
        <end position="48"/>
    </location>
</feature>
<gene>
    <name evidence="6" type="primary">cycB_13</name>
    <name evidence="6" type="ORF">ERS852407_05972</name>
</gene>